<keyword evidence="2" id="KW-1185">Reference proteome</keyword>
<evidence type="ECO:0000313" key="2">
    <source>
        <dbReference type="Proteomes" id="UP000218796"/>
    </source>
</evidence>
<name>A0A2A2M9G5_9GAMM</name>
<dbReference type="EMBL" id="NQMS01000008">
    <property type="protein sequence ID" value="PAV95259.1"/>
    <property type="molecule type" value="Genomic_DNA"/>
</dbReference>
<gene>
    <name evidence="1" type="ORF">CJD50_17600</name>
</gene>
<comment type="caution">
    <text evidence="1">The sequence shown here is derived from an EMBL/GenBank/DDBJ whole genome shotgun (WGS) entry which is preliminary data.</text>
</comment>
<dbReference type="Proteomes" id="UP000218796">
    <property type="component" value="Unassembled WGS sequence"/>
</dbReference>
<reference evidence="1 2" key="1">
    <citation type="submission" date="2017-08" db="EMBL/GenBank/DDBJ databases">
        <title>Draft Genome Sequence of Hafnia alvei CITHA-6 Isolated from Raw Bovine Milk.</title>
        <authorList>
            <person name="Culligan E.P."/>
            <person name="Mcsweeney A."/>
            <person name="O'Doherty C."/>
            <person name="Gleeson E."/>
            <person name="O'Riordan D."/>
            <person name="Sleator R.D."/>
        </authorList>
    </citation>
    <scope>NUCLEOTIDE SEQUENCE [LARGE SCALE GENOMIC DNA]</scope>
    <source>
        <strain evidence="1 2">CITHA-6</strain>
    </source>
</reference>
<organism evidence="1 2">
    <name type="scientific">Hafnia paralvei</name>
    <dbReference type="NCBI Taxonomy" id="546367"/>
    <lineage>
        <taxon>Bacteria</taxon>
        <taxon>Pseudomonadati</taxon>
        <taxon>Pseudomonadota</taxon>
        <taxon>Gammaproteobacteria</taxon>
        <taxon>Enterobacterales</taxon>
        <taxon>Hafniaceae</taxon>
        <taxon>Hafnia</taxon>
    </lineage>
</organism>
<accession>A0A2A2M9G5</accession>
<proteinExistence type="predicted"/>
<dbReference type="RefSeq" id="WP_095661666.1">
    <property type="nucleotide sequence ID" value="NZ_NQMS01000008.1"/>
</dbReference>
<sequence length="225" mass="25722">MLINNEKRNRKVSIIIDNEYLKLGLLSILSELDPKSFVGNAIFIDVDSLKLMSDFGTLLKNAYANRASVILICAGGDMSMVLERLPHIDINEKLSLWPRDITTLLRSNLTYYFIKEFNDLICVKKLGAMKMAIILMVNKGWTFSLIARTLKISHKTLYRYTGGLVSYFNVKNINFLFYFLRSRFPPSYFDSRLTDYSPRAPLLSFVAGKVLAKGQTRITTQLTQP</sequence>
<protein>
    <submittedName>
        <fullName evidence="1">Uncharacterized protein</fullName>
    </submittedName>
</protein>
<dbReference type="OrthoDB" id="6637389at2"/>
<evidence type="ECO:0000313" key="1">
    <source>
        <dbReference type="EMBL" id="PAV95259.1"/>
    </source>
</evidence>
<dbReference type="AlphaFoldDB" id="A0A2A2M9G5"/>